<keyword evidence="1" id="KW-1133">Transmembrane helix</keyword>
<proteinExistence type="predicted"/>
<keyword evidence="1" id="KW-0812">Transmembrane</keyword>
<reference evidence="3" key="1">
    <citation type="submission" date="2016-11" db="EMBL/GenBank/DDBJ databases">
        <authorList>
            <person name="Varghese N."/>
            <person name="Submissions S."/>
        </authorList>
    </citation>
    <scope>NUCLEOTIDE SEQUENCE [LARGE SCALE GENOMIC DNA]</scope>
    <source>
        <strain evidence="3">DSM 14834</strain>
    </source>
</reference>
<feature type="transmembrane region" description="Helical" evidence="1">
    <location>
        <begin position="51"/>
        <end position="72"/>
    </location>
</feature>
<dbReference type="Proteomes" id="UP000242857">
    <property type="component" value="Unassembled WGS sequence"/>
</dbReference>
<feature type="transmembrane region" description="Helical" evidence="1">
    <location>
        <begin position="243"/>
        <end position="263"/>
    </location>
</feature>
<evidence type="ECO:0000313" key="3">
    <source>
        <dbReference type="Proteomes" id="UP000242857"/>
    </source>
</evidence>
<dbReference type="EMBL" id="FQUK01000032">
    <property type="protein sequence ID" value="SHF11990.1"/>
    <property type="molecule type" value="Genomic_DNA"/>
</dbReference>
<feature type="transmembrane region" description="Helical" evidence="1">
    <location>
        <begin position="152"/>
        <end position="171"/>
    </location>
</feature>
<sequence>MRVAVPWLRAGGGVTLALVHAFTLGVLGNAMVGSLLQFLPVAAGARVRGGPWAALAVYLLLNTGAVWLVLAFRWPGWLAPRPGGLLVVMAFLGLAALTLPGIVRVSGSRLLRWGLGCAIAAGVLTALLGFALLQVLAGRWSLPLVDVTNAHAGWGVLGWVLALLVAVARVVMPMFLGTPNVPAWLQGSWIGLLYGVLATVLAMALHGRVLPVQRGVAAVLVVAVGLAGVWLQQRARRHGRHLLGWFWRAGFALLIVAGSVLLVGGEHNLLRAAVIGLGIGLPLLVTGMQLEISAFLGWIDLHRQCGRGVHLPGVELLLPVRDKSLVLALHGLAAFMLLAALAQPAWASAGGVALLLAYAATLIAQTGVVWRARRFLKTRRRMA</sequence>
<gene>
    <name evidence="2" type="ORF">SAMN02745204_01827</name>
</gene>
<organism evidence="2 3">
    <name type="scientific">Thermomonas hydrothermalis</name>
    <dbReference type="NCBI Taxonomy" id="213588"/>
    <lineage>
        <taxon>Bacteria</taxon>
        <taxon>Pseudomonadati</taxon>
        <taxon>Pseudomonadota</taxon>
        <taxon>Gammaproteobacteria</taxon>
        <taxon>Lysobacterales</taxon>
        <taxon>Lysobacteraceae</taxon>
        <taxon>Thermomonas</taxon>
    </lineage>
</organism>
<protein>
    <submittedName>
        <fullName evidence="2">Uncharacterized protein</fullName>
    </submittedName>
</protein>
<feature type="transmembrane region" description="Helical" evidence="1">
    <location>
        <begin position="352"/>
        <end position="372"/>
    </location>
</feature>
<dbReference type="STRING" id="213588.SAMN02745204_01827"/>
<accession>A0A1M4Z1W5</accession>
<keyword evidence="1" id="KW-0472">Membrane</keyword>
<feature type="transmembrane region" description="Helical" evidence="1">
    <location>
        <begin position="16"/>
        <end position="39"/>
    </location>
</feature>
<dbReference type="AlphaFoldDB" id="A0A1M4Z1W5"/>
<feature type="transmembrane region" description="Helical" evidence="1">
    <location>
        <begin position="212"/>
        <end position="231"/>
    </location>
</feature>
<evidence type="ECO:0000256" key="1">
    <source>
        <dbReference type="SAM" id="Phobius"/>
    </source>
</evidence>
<feature type="transmembrane region" description="Helical" evidence="1">
    <location>
        <begin position="325"/>
        <end position="346"/>
    </location>
</feature>
<feature type="transmembrane region" description="Helical" evidence="1">
    <location>
        <begin position="183"/>
        <end position="206"/>
    </location>
</feature>
<keyword evidence="3" id="KW-1185">Reference proteome</keyword>
<name>A0A1M4Z1W5_9GAMM</name>
<feature type="transmembrane region" description="Helical" evidence="1">
    <location>
        <begin position="110"/>
        <end position="132"/>
    </location>
</feature>
<feature type="transmembrane region" description="Helical" evidence="1">
    <location>
        <begin position="84"/>
        <end position="103"/>
    </location>
</feature>
<evidence type="ECO:0000313" key="2">
    <source>
        <dbReference type="EMBL" id="SHF11990.1"/>
    </source>
</evidence>
<feature type="transmembrane region" description="Helical" evidence="1">
    <location>
        <begin position="269"/>
        <end position="288"/>
    </location>
</feature>